<sequence length="148" mass="17967">MDWIPLNTQEDLDKFMNLFGWFHDACLKELYLWTEHYVDFNYSMGVSDKLDNRIRTLFQRQWQNPSAIELLFEEVIKLSISPSPENYDSIIYEGTFLYDNGIFYWADDRNWNPNKKLDYKVNWIAARKVSWREVSNWMGKQQRYGIVE</sequence>
<gene>
    <name evidence="1" type="ORF">CF651_31760</name>
</gene>
<organism evidence="1 2">
    <name type="scientific">Paenibacillus rigui</name>
    <dbReference type="NCBI Taxonomy" id="554312"/>
    <lineage>
        <taxon>Bacteria</taxon>
        <taxon>Bacillati</taxon>
        <taxon>Bacillota</taxon>
        <taxon>Bacilli</taxon>
        <taxon>Bacillales</taxon>
        <taxon>Paenibacillaceae</taxon>
        <taxon>Paenibacillus</taxon>
    </lineage>
</organism>
<protein>
    <submittedName>
        <fullName evidence="1">Uncharacterized protein</fullName>
    </submittedName>
</protein>
<name>A0A229UFW8_9BACL</name>
<dbReference type="AlphaFoldDB" id="A0A229UFW8"/>
<accession>A0A229UFW8</accession>
<dbReference type="Proteomes" id="UP000215509">
    <property type="component" value="Unassembled WGS sequence"/>
</dbReference>
<keyword evidence="2" id="KW-1185">Reference proteome</keyword>
<evidence type="ECO:0000313" key="1">
    <source>
        <dbReference type="EMBL" id="OXM82283.1"/>
    </source>
</evidence>
<reference evidence="1 2" key="1">
    <citation type="submission" date="2017-07" db="EMBL/GenBank/DDBJ databases">
        <title>Genome sequencing and assembly of Paenibacillus rigui.</title>
        <authorList>
            <person name="Mayilraj S."/>
        </authorList>
    </citation>
    <scope>NUCLEOTIDE SEQUENCE [LARGE SCALE GENOMIC DNA]</scope>
    <source>
        <strain evidence="1 2">JCM 16352</strain>
    </source>
</reference>
<dbReference type="OrthoDB" id="1494005at2"/>
<comment type="caution">
    <text evidence="1">The sequence shown here is derived from an EMBL/GenBank/DDBJ whole genome shotgun (WGS) entry which is preliminary data.</text>
</comment>
<dbReference type="EMBL" id="NMQW01000092">
    <property type="protein sequence ID" value="OXM82283.1"/>
    <property type="molecule type" value="Genomic_DNA"/>
</dbReference>
<evidence type="ECO:0000313" key="2">
    <source>
        <dbReference type="Proteomes" id="UP000215509"/>
    </source>
</evidence>
<proteinExistence type="predicted"/>